<reference evidence="3" key="1">
    <citation type="submission" date="2025-08" db="UniProtKB">
        <authorList>
            <consortium name="RefSeq"/>
        </authorList>
    </citation>
    <scope>IDENTIFICATION</scope>
</reference>
<evidence type="ECO:0000313" key="2">
    <source>
        <dbReference type="Proteomes" id="UP001652625"/>
    </source>
</evidence>
<dbReference type="GeneID" id="136087171"/>
<dbReference type="RefSeq" id="XP_065665742.1">
    <property type="nucleotide sequence ID" value="XM_065809670.1"/>
</dbReference>
<dbReference type="Proteomes" id="UP001652625">
    <property type="component" value="Chromosome 11"/>
</dbReference>
<dbReference type="InterPro" id="IPR009057">
    <property type="entry name" value="Homeodomain-like_sf"/>
</dbReference>
<dbReference type="InterPro" id="IPR036397">
    <property type="entry name" value="RNaseH_sf"/>
</dbReference>
<protein>
    <submittedName>
        <fullName evidence="3">Uncharacterized protein LOC136087171</fullName>
    </submittedName>
</protein>
<dbReference type="InterPro" id="IPR036388">
    <property type="entry name" value="WH-like_DNA-bd_sf"/>
</dbReference>
<name>A0ABM4CUX7_HYDVU</name>
<dbReference type="Gene3D" id="3.30.420.10">
    <property type="entry name" value="Ribonuclease H-like superfamily/Ribonuclease H"/>
    <property type="match status" value="1"/>
</dbReference>
<dbReference type="InterPro" id="IPR002492">
    <property type="entry name" value="Transposase_Tc1-like"/>
</dbReference>
<accession>A0ABM4CUX7</accession>
<evidence type="ECO:0000259" key="1">
    <source>
        <dbReference type="Pfam" id="PF01498"/>
    </source>
</evidence>
<evidence type="ECO:0000313" key="3">
    <source>
        <dbReference type="RefSeq" id="XP_065665742.1"/>
    </source>
</evidence>
<sequence>MATMAKLDAFDSTNIKIQPLNRKKHVSDFDKGRIIQMHNADWSLRKISKQVGCGKFTVQRVVSRFISRNSISRKSGSGRKRKTTEREDRLIVREMMKNRRISASQIKQNLNLEHLCNNTIVTRIKKGEEFTSGWQTKKPFINEKNRVKRLKWCRDHLSWTSDQWKRVI</sequence>
<dbReference type="Pfam" id="PF01498">
    <property type="entry name" value="HTH_Tnp_Tc3_2"/>
    <property type="match status" value="1"/>
</dbReference>
<organism evidence="2 3">
    <name type="scientific">Hydra vulgaris</name>
    <name type="common">Hydra</name>
    <name type="synonym">Hydra attenuata</name>
    <dbReference type="NCBI Taxonomy" id="6087"/>
    <lineage>
        <taxon>Eukaryota</taxon>
        <taxon>Metazoa</taxon>
        <taxon>Cnidaria</taxon>
        <taxon>Hydrozoa</taxon>
        <taxon>Hydroidolina</taxon>
        <taxon>Anthoathecata</taxon>
        <taxon>Aplanulata</taxon>
        <taxon>Hydridae</taxon>
        <taxon>Hydra</taxon>
    </lineage>
</organism>
<proteinExistence type="predicted"/>
<keyword evidence="2" id="KW-1185">Reference proteome</keyword>
<dbReference type="Gene3D" id="1.10.10.10">
    <property type="entry name" value="Winged helix-like DNA-binding domain superfamily/Winged helix DNA-binding domain"/>
    <property type="match status" value="1"/>
</dbReference>
<gene>
    <name evidence="3" type="primary">LOC136087171</name>
</gene>
<feature type="domain" description="Transposase Tc1-like" evidence="1">
    <location>
        <begin position="88"/>
        <end position="157"/>
    </location>
</feature>
<dbReference type="SUPFAM" id="SSF46689">
    <property type="entry name" value="Homeodomain-like"/>
    <property type="match status" value="1"/>
</dbReference>